<keyword evidence="1" id="KW-0949">S-adenosyl-L-methionine</keyword>
<proteinExistence type="predicted"/>
<name>A0AAJ6QMX5_9ACAR</name>
<dbReference type="PANTHER" id="PTHR11006:SF4">
    <property type="entry name" value="PROTEIN ARGININE N-METHYLTRANSFERASE 7"/>
    <property type="match status" value="1"/>
</dbReference>
<dbReference type="SUPFAM" id="SSF53335">
    <property type="entry name" value="S-adenosyl-L-methionine-dependent methyltransferases"/>
    <property type="match status" value="1"/>
</dbReference>
<evidence type="ECO:0000313" key="2">
    <source>
        <dbReference type="Proteomes" id="UP000694867"/>
    </source>
</evidence>
<dbReference type="CDD" id="cd02440">
    <property type="entry name" value="AdoMet_MTases"/>
    <property type="match status" value="1"/>
</dbReference>
<dbReference type="InterPro" id="IPR029063">
    <property type="entry name" value="SAM-dependent_MTases_sf"/>
</dbReference>
<dbReference type="GO" id="GO:0042054">
    <property type="term" value="F:histone methyltransferase activity"/>
    <property type="evidence" value="ECO:0007669"/>
    <property type="project" value="TreeGrafter"/>
</dbReference>
<sequence length="478" mass="54423">MAQAAPVAEKAPPLKKYLHEAFWVRVARLFLKSARDDEGFCRAKFIFRREKLVLKLTKKNSPPETLPPHPRTSYGVSRFACKFPSGNVPRPVVVEVIESSARKLGSHSIFIEGKNASKADQYILHFAKTSTCERAADILEAYRARKRKQFRPFEHYDYLFNQLVHLNEKNRLKAFREAILGNPSDFQQKTVLVIGCSLGILGFFAAEAGANEVYVVDPADVSAHVEMLLRANTHLASHKIKHYQARVEAVELPGKVDTIVCDSFGDMMLNGQMLRSLIIARDRFLIPGGKIFPSHGTLLMRPIREEILDGNFYRICNNIRRRGGGLLSPDHLEHRLSWEYHGRPELLQRQQPPSSPTCHEETFDFKSITAESLRLISFHYNSDGSKDIQGFEFSFKLVFNGSENYTVFNTEYEGQPTRWLNVLCRSDPIGTVAHGRQPETCDLLANEHHSYDIRIFTEPEVKQFGLTMKFGSSIVQKI</sequence>
<dbReference type="GeneID" id="100901807"/>
<dbReference type="PANTHER" id="PTHR11006">
    <property type="entry name" value="PROTEIN ARGININE N-METHYLTRANSFERASE"/>
    <property type="match status" value="1"/>
</dbReference>
<dbReference type="InterPro" id="IPR025799">
    <property type="entry name" value="Arg_MeTrfase"/>
</dbReference>
<dbReference type="Gene3D" id="2.70.160.11">
    <property type="entry name" value="Hnrnp arginine n-methyltransferase1"/>
    <property type="match status" value="1"/>
</dbReference>
<dbReference type="RefSeq" id="XP_003738093.1">
    <property type="nucleotide sequence ID" value="XM_003738045.3"/>
</dbReference>
<protein>
    <submittedName>
        <fullName evidence="3">Protein arginine N-methyltransferase 6</fullName>
    </submittedName>
</protein>
<organism evidence="2 3">
    <name type="scientific">Galendromus occidentalis</name>
    <name type="common">western predatory mite</name>
    <dbReference type="NCBI Taxonomy" id="34638"/>
    <lineage>
        <taxon>Eukaryota</taxon>
        <taxon>Metazoa</taxon>
        <taxon>Ecdysozoa</taxon>
        <taxon>Arthropoda</taxon>
        <taxon>Chelicerata</taxon>
        <taxon>Arachnida</taxon>
        <taxon>Acari</taxon>
        <taxon>Parasitiformes</taxon>
        <taxon>Mesostigmata</taxon>
        <taxon>Gamasina</taxon>
        <taxon>Phytoseioidea</taxon>
        <taxon>Phytoseiidae</taxon>
        <taxon>Typhlodrominae</taxon>
        <taxon>Galendromus</taxon>
    </lineage>
</organism>
<gene>
    <name evidence="3" type="primary">LOC100901807</name>
</gene>
<evidence type="ECO:0000313" key="3">
    <source>
        <dbReference type="RefSeq" id="XP_003738093.1"/>
    </source>
</evidence>
<accession>A0AAJ6QMX5</accession>
<dbReference type="Proteomes" id="UP000694867">
    <property type="component" value="Unplaced"/>
</dbReference>
<dbReference type="KEGG" id="goe:100901807"/>
<keyword evidence="2" id="KW-1185">Reference proteome</keyword>
<reference evidence="3" key="1">
    <citation type="submission" date="2025-08" db="UniProtKB">
        <authorList>
            <consortium name="RefSeq"/>
        </authorList>
    </citation>
    <scope>IDENTIFICATION</scope>
</reference>
<dbReference type="GO" id="GO:0016274">
    <property type="term" value="F:protein-arginine N-methyltransferase activity"/>
    <property type="evidence" value="ECO:0007669"/>
    <property type="project" value="InterPro"/>
</dbReference>
<dbReference type="AlphaFoldDB" id="A0AAJ6QMX5"/>
<dbReference type="Gene3D" id="3.40.50.150">
    <property type="entry name" value="Vaccinia Virus protein VP39"/>
    <property type="match status" value="1"/>
</dbReference>
<evidence type="ECO:0000256" key="1">
    <source>
        <dbReference type="ARBA" id="ARBA00022691"/>
    </source>
</evidence>